<keyword evidence="1" id="KW-0812">Transmembrane</keyword>
<name>A0AAV7E457_ARIFI</name>
<accession>A0AAV7E457</accession>
<protein>
    <submittedName>
        <fullName evidence="2">Uncharacterized protein</fullName>
    </submittedName>
</protein>
<reference evidence="2 3" key="1">
    <citation type="submission" date="2021-07" db="EMBL/GenBank/DDBJ databases">
        <title>The Aristolochia fimbriata genome: insights into angiosperm evolution, floral development and chemical biosynthesis.</title>
        <authorList>
            <person name="Jiao Y."/>
        </authorList>
    </citation>
    <scope>NUCLEOTIDE SEQUENCE [LARGE SCALE GENOMIC DNA]</scope>
    <source>
        <strain evidence="2">IBCAS-2021</strain>
        <tissue evidence="2">Leaf</tissue>
    </source>
</reference>
<dbReference type="Proteomes" id="UP000825729">
    <property type="component" value="Unassembled WGS sequence"/>
</dbReference>
<keyword evidence="3" id="KW-1185">Reference proteome</keyword>
<keyword evidence="1" id="KW-1133">Transmembrane helix</keyword>
<feature type="transmembrane region" description="Helical" evidence="1">
    <location>
        <begin position="157"/>
        <end position="177"/>
    </location>
</feature>
<evidence type="ECO:0000313" key="3">
    <source>
        <dbReference type="Proteomes" id="UP000825729"/>
    </source>
</evidence>
<proteinExistence type="predicted"/>
<comment type="caution">
    <text evidence="2">The sequence shown here is derived from an EMBL/GenBank/DDBJ whole genome shotgun (WGS) entry which is preliminary data.</text>
</comment>
<evidence type="ECO:0000256" key="1">
    <source>
        <dbReference type="SAM" id="Phobius"/>
    </source>
</evidence>
<organism evidence="2 3">
    <name type="scientific">Aristolochia fimbriata</name>
    <name type="common">White veined hardy Dutchman's pipe vine</name>
    <dbReference type="NCBI Taxonomy" id="158543"/>
    <lineage>
        <taxon>Eukaryota</taxon>
        <taxon>Viridiplantae</taxon>
        <taxon>Streptophyta</taxon>
        <taxon>Embryophyta</taxon>
        <taxon>Tracheophyta</taxon>
        <taxon>Spermatophyta</taxon>
        <taxon>Magnoliopsida</taxon>
        <taxon>Magnoliidae</taxon>
        <taxon>Piperales</taxon>
        <taxon>Aristolochiaceae</taxon>
        <taxon>Aristolochia</taxon>
    </lineage>
</organism>
<evidence type="ECO:0000313" key="2">
    <source>
        <dbReference type="EMBL" id="KAG9443309.1"/>
    </source>
</evidence>
<dbReference type="PANTHER" id="PTHR36377:SF1">
    <property type="entry name" value="DNA MISMATCH REPAIR PROTEIN"/>
    <property type="match status" value="1"/>
</dbReference>
<gene>
    <name evidence="2" type="ORF">H6P81_014649</name>
</gene>
<keyword evidence="1" id="KW-0472">Membrane</keyword>
<dbReference type="EMBL" id="JAINDJ010000006">
    <property type="protein sequence ID" value="KAG9443309.1"/>
    <property type="molecule type" value="Genomic_DNA"/>
</dbReference>
<dbReference type="AlphaFoldDB" id="A0AAV7E457"/>
<dbReference type="PANTHER" id="PTHR36377">
    <property type="entry name" value="DNA MISMATCH REPAIR PROTEIN"/>
    <property type="match status" value="1"/>
</dbReference>
<sequence length="185" mass="20964">MTFPDPSLINEMNVSLSNLSLKKNPFCFSSTIRYYDVHANIGKTEGAVFARNSRKARRKQFQTAEKKEGRSKIRFESAERGDIITLPKEVHPSADPLVQTQPVNWGTIDWVASIRPPPHRGVVSTPPLHFDSPTCRCKHKLEAALLLSPEHMKFLDWYLKIGGVSALIGASMEYFMIRTGFCMRK</sequence>